<accession>A0A223LEN5</accession>
<name>A0A223LEN5_9CAUD</name>
<dbReference type="Gene3D" id="1.10.530.10">
    <property type="match status" value="1"/>
</dbReference>
<reference evidence="2 3" key="1">
    <citation type="submission" date="2017-07" db="EMBL/GenBank/DDBJ databases">
        <title>In vitro design and evaluation of phage cocktails against multidrug-resistant Aeromonas salmonicida.</title>
        <authorList>
            <person name="Chen L."/>
            <person name="Yuan S."/>
            <person name="Ma Y."/>
        </authorList>
    </citation>
    <scope>NUCLEOTIDE SEQUENCE [LARGE SCALE GENOMIC DNA]</scope>
</reference>
<dbReference type="InterPro" id="IPR008258">
    <property type="entry name" value="Transglycosylase_SLT_dom_1"/>
</dbReference>
<dbReference type="GeneID" id="55604441"/>
<evidence type="ECO:0000259" key="1">
    <source>
        <dbReference type="Pfam" id="PF01464"/>
    </source>
</evidence>
<dbReference type="EMBL" id="MF448340">
    <property type="protein sequence ID" value="ASU00478.1"/>
    <property type="molecule type" value="Genomic_DNA"/>
</dbReference>
<dbReference type="SUPFAM" id="SSF53955">
    <property type="entry name" value="Lysozyme-like"/>
    <property type="match status" value="1"/>
</dbReference>
<proteinExistence type="predicted"/>
<dbReference type="InterPro" id="IPR023346">
    <property type="entry name" value="Lysozyme-like_dom_sf"/>
</dbReference>
<dbReference type="RefSeq" id="YP_009834374.1">
    <property type="nucleotide sequence ID" value="NC_048673.1"/>
</dbReference>
<dbReference type="Proteomes" id="UP000226092">
    <property type="component" value="Segment"/>
</dbReference>
<protein>
    <submittedName>
        <fullName evidence="2">Transglycosylase SLT domain protein</fullName>
    </submittedName>
</protein>
<evidence type="ECO:0000313" key="3">
    <source>
        <dbReference type="Proteomes" id="UP000226092"/>
    </source>
</evidence>
<sequence>MKSGSILVGILLLLTSISANAVMYENRELTDNQIYTIQRAYELGESSGYGLTLAAIALTESRAGKFLINNRTGDYGVFQNNLKYTVKRVEQLTGAKMGWRQQRKLRYELINSMESSANYALMELEYWKKIRNGDWKMVVKSYNAGYNPNSADGIEYYERIAKNIKFLRSCGCYRQ</sequence>
<dbReference type="Pfam" id="PF01464">
    <property type="entry name" value="SLT"/>
    <property type="match status" value="1"/>
</dbReference>
<organism evidence="2 3">
    <name type="scientific">Aeromonas phage AS-zj</name>
    <dbReference type="NCBI Taxonomy" id="2024208"/>
    <lineage>
        <taxon>Viruses</taxon>
        <taxon>Duplodnaviria</taxon>
        <taxon>Heunggongvirae</taxon>
        <taxon>Uroviricota</taxon>
        <taxon>Caudoviricetes</taxon>
        <taxon>Pantevenvirales</taxon>
        <taxon>Straboviridae</taxon>
        <taxon>Emmerichvirinae</taxon>
        <taxon>Ceceduovirus</taxon>
        <taxon>Ceceduovirus aszj</taxon>
    </lineage>
</organism>
<evidence type="ECO:0000313" key="2">
    <source>
        <dbReference type="EMBL" id="ASU00478.1"/>
    </source>
</evidence>
<feature type="domain" description="Transglycosylase SLT" evidence="1">
    <location>
        <begin position="52"/>
        <end position="157"/>
    </location>
</feature>
<keyword evidence="3" id="KW-1185">Reference proteome</keyword>
<dbReference type="KEGG" id="vg:55604441"/>